<dbReference type="Proteomes" id="UP001182304">
    <property type="component" value="Unassembled WGS sequence"/>
</dbReference>
<evidence type="ECO:0000313" key="3">
    <source>
        <dbReference type="Proteomes" id="UP001182304"/>
    </source>
</evidence>
<feature type="transmembrane region" description="Helical" evidence="1">
    <location>
        <begin position="102"/>
        <end position="120"/>
    </location>
</feature>
<dbReference type="RefSeq" id="WP_156732426.1">
    <property type="nucleotide sequence ID" value="NZ_CP033598.1"/>
</dbReference>
<protein>
    <submittedName>
        <fullName evidence="2">Uncharacterized protein</fullName>
    </submittedName>
</protein>
<feature type="transmembrane region" description="Helical" evidence="1">
    <location>
        <begin position="7"/>
        <end position="28"/>
    </location>
</feature>
<gene>
    <name evidence="2" type="ORF">NQF69_05415</name>
</gene>
<comment type="caution">
    <text evidence="2">The sequence shown here is derived from an EMBL/GenBank/DDBJ whole genome shotgun (WGS) entry which is preliminary data.</text>
</comment>
<proteinExistence type="predicted"/>
<accession>A0AAW8V773</accession>
<keyword evidence="1" id="KW-1133">Transmembrane helix</keyword>
<dbReference type="EMBL" id="JANIEN010000004">
    <property type="protein sequence ID" value="MDT3452217.1"/>
    <property type="molecule type" value="Genomic_DNA"/>
</dbReference>
<reference evidence="2" key="1">
    <citation type="submission" date="2022-07" db="EMBL/GenBank/DDBJ databases">
        <title>Sequence of Pasteurella multocoda 17BRD-035.</title>
        <authorList>
            <person name="Roy Chowdhury P."/>
            <person name="Alhamami T."/>
            <person name="Trott D.J."/>
            <person name="Djordvevic S.P."/>
        </authorList>
    </citation>
    <scope>NUCLEOTIDE SEQUENCE</scope>
    <source>
        <strain evidence="2">17BRD-035</strain>
    </source>
</reference>
<keyword evidence="1" id="KW-0472">Membrane</keyword>
<name>A0AAW8V773_PASMD</name>
<dbReference type="AlphaFoldDB" id="A0AAW8V773"/>
<sequence length="176" mass="20422">MLSWLAKYLFSASSAAPVCITFAVMAWFKGELTLTWMMVSFALIIAFLFLYVFIHIKNELSQTILSINSVSSANKEITNYFLAYLFPIIGADSIISDWRIAIFFYLCFFFYLSFSSSYHFNPLLFLMGYKIYEATDPTGRGIVILSKEEIRKGNLRNMVVKEITPYMYLIEKINYE</sequence>
<organism evidence="2 3">
    <name type="scientific">Pasteurella multocida</name>
    <dbReference type="NCBI Taxonomy" id="747"/>
    <lineage>
        <taxon>Bacteria</taxon>
        <taxon>Pseudomonadati</taxon>
        <taxon>Pseudomonadota</taxon>
        <taxon>Gammaproteobacteria</taxon>
        <taxon>Pasteurellales</taxon>
        <taxon>Pasteurellaceae</taxon>
        <taxon>Pasteurella</taxon>
    </lineage>
</organism>
<feature type="transmembrane region" description="Helical" evidence="1">
    <location>
        <begin position="34"/>
        <end position="56"/>
    </location>
</feature>
<evidence type="ECO:0000313" key="2">
    <source>
        <dbReference type="EMBL" id="MDT3452217.1"/>
    </source>
</evidence>
<keyword evidence="1" id="KW-0812">Transmembrane</keyword>
<evidence type="ECO:0000256" key="1">
    <source>
        <dbReference type="SAM" id="Phobius"/>
    </source>
</evidence>